<dbReference type="RefSeq" id="WP_106190745.1">
    <property type="nucleotide sequence ID" value="NZ_PVTF01000009.1"/>
</dbReference>
<evidence type="ECO:0008006" key="3">
    <source>
        <dbReference type="Google" id="ProtNLM"/>
    </source>
</evidence>
<accession>A0A2T0SWP2</accession>
<sequence>MTGAEVPTSDQPAVNPFLLPASGGAPLRPLCPWDEPSDADYYVDINHTGEAFTQFQEQMGELASLRGDGRFVLVTGESTCGKTSLINRCAAWLRDRLGVALLRTLIVDLTREGATAAQSVHERMTVICRRLLDELGQERVPDASVITELAERCERPDLFYPYLANNIPDDVRLVILLPPTDELIEELVRYATLARRKMVIFAESAYLNQGQVNDLVAGRGNRDSTIVLGVGQLREGDVRRFVRDRLERHSDSGEYPWMDDETIEKVAVPLRSIGTVQRILYEVYEDRRRSGLTYSRGDVVTYQDITEFVYEKHQRRLGVSR</sequence>
<dbReference type="OrthoDB" id="4176703at2"/>
<evidence type="ECO:0000313" key="2">
    <source>
        <dbReference type="Proteomes" id="UP000239494"/>
    </source>
</evidence>
<evidence type="ECO:0000313" key="1">
    <source>
        <dbReference type="EMBL" id="PRY37832.1"/>
    </source>
</evidence>
<protein>
    <recommendedName>
        <fullName evidence="3">AAA ATPase-like protein</fullName>
    </recommendedName>
</protein>
<comment type="caution">
    <text evidence="1">The sequence shown here is derived from an EMBL/GenBank/DDBJ whole genome shotgun (WGS) entry which is preliminary data.</text>
</comment>
<keyword evidence="2" id="KW-1185">Reference proteome</keyword>
<dbReference type="EMBL" id="PVTF01000009">
    <property type="protein sequence ID" value="PRY37832.1"/>
    <property type="molecule type" value="Genomic_DNA"/>
</dbReference>
<dbReference type="AlphaFoldDB" id="A0A2T0SWP2"/>
<organism evidence="1 2">
    <name type="scientific">Umezawaea tangerina</name>
    <dbReference type="NCBI Taxonomy" id="84725"/>
    <lineage>
        <taxon>Bacteria</taxon>
        <taxon>Bacillati</taxon>
        <taxon>Actinomycetota</taxon>
        <taxon>Actinomycetes</taxon>
        <taxon>Pseudonocardiales</taxon>
        <taxon>Pseudonocardiaceae</taxon>
        <taxon>Umezawaea</taxon>
    </lineage>
</organism>
<proteinExistence type="predicted"/>
<name>A0A2T0SWP2_9PSEU</name>
<reference evidence="1 2" key="1">
    <citation type="submission" date="2018-03" db="EMBL/GenBank/DDBJ databases">
        <title>Genomic Encyclopedia of Archaeal and Bacterial Type Strains, Phase II (KMG-II): from individual species to whole genera.</title>
        <authorList>
            <person name="Goeker M."/>
        </authorList>
    </citation>
    <scope>NUCLEOTIDE SEQUENCE [LARGE SCALE GENOMIC DNA]</scope>
    <source>
        <strain evidence="1 2">DSM 44720</strain>
    </source>
</reference>
<gene>
    <name evidence="1" type="ORF">CLV43_10952</name>
</gene>
<dbReference type="Proteomes" id="UP000239494">
    <property type="component" value="Unassembled WGS sequence"/>
</dbReference>